<feature type="transmembrane region" description="Helical" evidence="1">
    <location>
        <begin position="362"/>
        <end position="386"/>
    </location>
</feature>
<evidence type="ECO:0000259" key="2">
    <source>
        <dbReference type="Pfam" id="PF02308"/>
    </source>
</evidence>
<feature type="transmembrane region" description="Helical" evidence="1">
    <location>
        <begin position="334"/>
        <end position="356"/>
    </location>
</feature>
<evidence type="ECO:0000259" key="3">
    <source>
        <dbReference type="Pfam" id="PF13194"/>
    </source>
</evidence>
<dbReference type="GeneID" id="9234787"/>
<dbReference type="Pfam" id="PF13194">
    <property type="entry name" value="DUF4010"/>
    <property type="match status" value="1"/>
</dbReference>
<dbReference type="Proteomes" id="UP000002573">
    <property type="component" value="Chromosome"/>
</dbReference>
<reference evidence="5" key="1">
    <citation type="submission" date="2010-05" db="EMBL/GenBank/DDBJ databases">
        <title>Complete sequence of Staphylothermus hellenicus DSM 12710.</title>
        <authorList>
            <consortium name="US DOE Joint Genome Institute"/>
            <person name="Lucas S."/>
            <person name="Copeland A."/>
            <person name="Lapidus A."/>
            <person name="Cheng J.-F."/>
            <person name="Bruce D."/>
            <person name="Goodwin L."/>
            <person name="Pitluck S."/>
            <person name="Davenport K."/>
            <person name="Detter J.C."/>
            <person name="Han C."/>
            <person name="Tapia R."/>
            <person name="Larimer F."/>
            <person name="Land M."/>
            <person name="Hauser L."/>
            <person name="Kyrpides N."/>
            <person name="Mikhailova N."/>
            <person name="Anderson I.J."/>
            <person name="Woyke T."/>
        </authorList>
    </citation>
    <scope>NUCLEOTIDE SEQUENCE [LARGE SCALE GENOMIC DNA]</scope>
    <source>
        <strain evidence="5">DSM 12710 / JCM 10830 / BK20S6-10-b1 / P8</strain>
    </source>
</reference>
<feature type="transmembrane region" description="Helical" evidence="1">
    <location>
        <begin position="79"/>
        <end position="97"/>
    </location>
</feature>
<dbReference type="EMBL" id="CP002051">
    <property type="protein sequence ID" value="ADI32584.1"/>
    <property type="molecule type" value="Genomic_DNA"/>
</dbReference>
<dbReference type="AlphaFoldDB" id="D7D9Y8"/>
<feature type="transmembrane region" description="Helical" evidence="1">
    <location>
        <begin position="193"/>
        <end position="212"/>
    </location>
</feature>
<feature type="transmembrane region" description="Helical" evidence="1">
    <location>
        <begin position="12"/>
        <end position="27"/>
    </location>
</feature>
<feature type="transmembrane region" description="Helical" evidence="1">
    <location>
        <begin position="162"/>
        <end position="181"/>
    </location>
</feature>
<proteinExistence type="predicted"/>
<dbReference type="InterPro" id="IPR049177">
    <property type="entry name" value="MgtC_SapB_SrpB_YhiD_N"/>
</dbReference>
<feature type="transmembrane region" description="Helical" evidence="1">
    <location>
        <begin position="290"/>
        <end position="313"/>
    </location>
</feature>
<sequence>MLFFNDPTTDFVFKIIISFLVGALIGLERERTRIVSIEKRSGDKKYSILPGIRSFGLLSLYGMIISYTSFNTSYPDIRIVLTFFMILIIFIVFVTYIYQRSIQARRTGITTYIVMSIALILGFLVGIDKVYEAIAASVFVTLILATKPSIQAFVKGITYKELLSGLELGLFVFVLGPFFLIQHPKIMDIDLSTFYILFIVILILSYFSYIAVKIKGSKALKYIAFLGGLVNSEAAVSNIANVLSEQDIHDKELINLMKKYTYLIITAMIIRNLVIFLILGYNFLEYIQLAYISLAILAAMTVPLTVSVKTLFFEREEYVRNLRVTIENPLTFNVALKVVLAYSTIFILGFIVASILPVEWLIIVSLIGGFVNAGATILTMLTLAGVESISTKFLGILIITSLAAGISNKVFFVKTIAKRKALVYASFESVSLSIISSIIAIILLILFAP</sequence>
<dbReference type="InterPro" id="IPR025105">
    <property type="entry name" value="DUF4010"/>
</dbReference>
<evidence type="ECO:0000313" key="4">
    <source>
        <dbReference type="EMBL" id="ADI32584.1"/>
    </source>
</evidence>
<name>D7D9Y8_STAHD</name>
<dbReference type="PANTHER" id="PTHR39084">
    <property type="entry name" value="MEMBRANE PROTEIN-RELATED"/>
    <property type="match status" value="1"/>
</dbReference>
<dbReference type="STRING" id="591019.Shell_1496"/>
<keyword evidence="1" id="KW-0812">Transmembrane</keyword>
<gene>
    <name evidence="4" type="ordered locus">Shell_1496</name>
</gene>
<keyword evidence="1" id="KW-1133">Transmembrane helix</keyword>
<protein>
    <submittedName>
        <fullName evidence="4">Membrane protein-like protein</fullName>
    </submittedName>
</protein>
<evidence type="ECO:0000256" key="1">
    <source>
        <dbReference type="SAM" id="Phobius"/>
    </source>
</evidence>
<feature type="transmembrane region" description="Helical" evidence="1">
    <location>
        <begin position="48"/>
        <end position="67"/>
    </location>
</feature>
<feature type="domain" description="MgtC/SapB/SrpB/YhiD N-terminal" evidence="2">
    <location>
        <begin position="16"/>
        <end position="151"/>
    </location>
</feature>
<organism evidence="4 5">
    <name type="scientific">Staphylothermus hellenicus (strain DSM 12710 / JCM 10830 / BK20S6-10-b1 / P8)</name>
    <dbReference type="NCBI Taxonomy" id="591019"/>
    <lineage>
        <taxon>Archaea</taxon>
        <taxon>Thermoproteota</taxon>
        <taxon>Thermoprotei</taxon>
        <taxon>Desulfurococcales</taxon>
        <taxon>Desulfurococcaceae</taxon>
        <taxon>Staphylothermus</taxon>
    </lineage>
</organism>
<dbReference type="KEGG" id="shc:Shell_1496"/>
<dbReference type="HOGENOM" id="CLU_609198_0_0_2"/>
<feature type="domain" description="DUF4010" evidence="3">
    <location>
        <begin position="199"/>
        <end position="416"/>
    </location>
</feature>
<reference evidence="4 5" key="2">
    <citation type="journal article" date="2011" name="Stand. Genomic Sci.">
        <title>Complete genome sequence of Staphylothermus hellenicus P8.</title>
        <authorList>
            <person name="Anderson I."/>
            <person name="Wirth R."/>
            <person name="Lucas S."/>
            <person name="Copeland A."/>
            <person name="Lapidus A."/>
            <person name="Cheng J.F."/>
            <person name="Goodwin L."/>
            <person name="Pitluck S."/>
            <person name="Davenport K."/>
            <person name="Detter J.C."/>
            <person name="Han C."/>
            <person name="Tapia R."/>
            <person name="Land M."/>
            <person name="Hauser L."/>
            <person name="Pati A."/>
            <person name="Mikhailova N."/>
            <person name="Woyke T."/>
            <person name="Klenk H.P."/>
            <person name="Kyrpides N."/>
            <person name="Ivanova N."/>
        </authorList>
    </citation>
    <scope>NUCLEOTIDE SEQUENCE [LARGE SCALE GENOMIC DNA]</scope>
    <source>
        <strain evidence="5">DSM 12710 / JCM 10830 / BK20S6-10-b1 / P8</strain>
    </source>
</reference>
<keyword evidence="1" id="KW-0472">Membrane</keyword>
<feature type="transmembrane region" description="Helical" evidence="1">
    <location>
        <begin position="260"/>
        <end position="284"/>
    </location>
</feature>
<feature type="transmembrane region" description="Helical" evidence="1">
    <location>
        <begin position="393"/>
        <end position="412"/>
    </location>
</feature>
<dbReference type="eggNOG" id="arCOG04203">
    <property type="taxonomic scope" value="Archaea"/>
</dbReference>
<feature type="transmembrane region" description="Helical" evidence="1">
    <location>
        <begin position="424"/>
        <end position="448"/>
    </location>
</feature>
<feature type="transmembrane region" description="Helical" evidence="1">
    <location>
        <begin position="109"/>
        <end position="127"/>
    </location>
</feature>
<dbReference type="PANTHER" id="PTHR39084:SF1">
    <property type="entry name" value="DUF4010 DOMAIN-CONTAINING PROTEIN"/>
    <property type="match status" value="1"/>
</dbReference>
<feature type="transmembrane region" description="Helical" evidence="1">
    <location>
        <begin position="133"/>
        <end position="150"/>
    </location>
</feature>
<keyword evidence="5" id="KW-1185">Reference proteome</keyword>
<evidence type="ECO:0000313" key="5">
    <source>
        <dbReference type="Proteomes" id="UP000002573"/>
    </source>
</evidence>
<dbReference type="RefSeq" id="WP_013143782.1">
    <property type="nucleotide sequence ID" value="NC_014205.1"/>
</dbReference>
<accession>D7D9Y8</accession>
<dbReference type="Pfam" id="PF02308">
    <property type="entry name" value="MgtC"/>
    <property type="match status" value="1"/>
</dbReference>